<dbReference type="Pfam" id="PF00078">
    <property type="entry name" value="RVT_1"/>
    <property type="match status" value="1"/>
</dbReference>
<dbReference type="PANTHER" id="PTHR33116:SF84">
    <property type="entry name" value="RNA-DIRECTED DNA POLYMERASE"/>
    <property type="match status" value="1"/>
</dbReference>
<accession>A0A1S3Z7A7</accession>
<sequence>MIVVDNQAAFIEGRSLIHNVLICHDILRHYNRKTTPRCLIKIDLKKAYDMVRWEFLEEVLKGYGFPIPFIHWIMLCVTTTTFTVKVNGGGFGYFEGKRGLRQGDLMSPLMMEVVNHLSEVSGLVANMEKSNIFLAGMVDELKQIILSNTGFSAVYNFWGAVFVLPQSVIKEVDRKCREYL</sequence>
<dbReference type="KEGG" id="nta:107783619"/>
<dbReference type="STRING" id="4097.A0A1S3Z7A7"/>
<dbReference type="RefSeq" id="XP_016460087.1">
    <property type="nucleotide sequence ID" value="XM_016604601.1"/>
</dbReference>
<evidence type="ECO:0000259" key="1">
    <source>
        <dbReference type="Pfam" id="PF00078"/>
    </source>
</evidence>
<reference evidence="2" key="1">
    <citation type="submission" date="2025-08" db="UniProtKB">
        <authorList>
            <consortium name="RefSeq"/>
        </authorList>
    </citation>
    <scope>IDENTIFICATION</scope>
</reference>
<feature type="domain" description="Reverse transcriptase" evidence="1">
    <location>
        <begin position="4"/>
        <end position="113"/>
    </location>
</feature>
<dbReference type="InterPro" id="IPR000477">
    <property type="entry name" value="RT_dom"/>
</dbReference>
<dbReference type="OrthoDB" id="1305064at2759"/>
<protein>
    <recommendedName>
        <fullName evidence="1">Reverse transcriptase domain-containing protein</fullName>
    </recommendedName>
</protein>
<dbReference type="PANTHER" id="PTHR33116">
    <property type="entry name" value="REVERSE TRANSCRIPTASE ZINC-BINDING DOMAIN-CONTAINING PROTEIN-RELATED-RELATED"/>
    <property type="match status" value="1"/>
</dbReference>
<name>A0A1S3Z7A7_TOBAC</name>
<evidence type="ECO:0000313" key="2">
    <source>
        <dbReference type="RefSeq" id="XP_016460087.1"/>
    </source>
</evidence>
<proteinExistence type="predicted"/>
<organism evidence="2">
    <name type="scientific">Nicotiana tabacum</name>
    <name type="common">Common tobacco</name>
    <dbReference type="NCBI Taxonomy" id="4097"/>
    <lineage>
        <taxon>Eukaryota</taxon>
        <taxon>Viridiplantae</taxon>
        <taxon>Streptophyta</taxon>
        <taxon>Embryophyta</taxon>
        <taxon>Tracheophyta</taxon>
        <taxon>Spermatophyta</taxon>
        <taxon>Magnoliopsida</taxon>
        <taxon>eudicotyledons</taxon>
        <taxon>Gunneridae</taxon>
        <taxon>Pentapetalae</taxon>
        <taxon>asterids</taxon>
        <taxon>lamiids</taxon>
        <taxon>Solanales</taxon>
        <taxon>Solanaceae</taxon>
        <taxon>Nicotianoideae</taxon>
        <taxon>Nicotianeae</taxon>
        <taxon>Nicotiana</taxon>
    </lineage>
</organism>
<dbReference type="AlphaFoldDB" id="A0A1S3Z7A7"/>
<dbReference type="PaxDb" id="4097-A0A1S3Z7A7"/>
<gene>
    <name evidence="2" type="primary">LOC107783619</name>
</gene>
<dbReference type="OMA" id="CKEWISL"/>